<keyword evidence="2" id="KW-1003">Cell membrane</keyword>
<evidence type="ECO:0000313" key="7">
    <source>
        <dbReference type="EMBL" id="MDA5093191.1"/>
    </source>
</evidence>
<evidence type="ECO:0000256" key="6">
    <source>
        <dbReference type="SAM" id="Phobius"/>
    </source>
</evidence>
<feature type="transmembrane region" description="Helical" evidence="6">
    <location>
        <begin position="6"/>
        <end position="28"/>
    </location>
</feature>
<dbReference type="EMBL" id="JAQIIO010000002">
    <property type="protein sequence ID" value="MDA5093191.1"/>
    <property type="molecule type" value="Genomic_DNA"/>
</dbReference>
<name>A0ABT4VY56_9RHOB</name>
<evidence type="ECO:0000256" key="2">
    <source>
        <dbReference type="ARBA" id="ARBA00022475"/>
    </source>
</evidence>
<keyword evidence="8" id="KW-1185">Reference proteome</keyword>
<keyword evidence="5 6" id="KW-0472">Membrane</keyword>
<dbReference type="InterPro" id="IPR001123">
    <property type="entry name" value="LeuE-type"/>
</dbReference>
<keyword evidence="4 6" id="KW-1133">Transmembrane helix</keyword>
<comment type="caution">
    <text evidence="7">The sequence shown here is derived from an EMBL/GenBank/DDBJ whole genome shotgun (WGS) entry which is preliminary data.</text>
</comment>
<evidence type="ECO:0000256" key="1">
    <source>
        <dbReference type="ARBA" id="ARBA00004651"/>
    </source>
</evidence>
<reference evidence="7 8" key="1">
    <citation type="submission" date="2023-01" db="EMBL/GenBank/DDBJ databases">
        <authorList>
            <person name="Yoon J.-W."/>
        </authorList>
    </citation>
    <scope>NUCLEOTIDE SEQUENCE [LARGE SCALE GENOMIC DNA]</scope>
    <source>
        <strain evidence="7 8">KMU-50</strain>
    </source>
</reference>
<sequence length="206" mass="21701">MTGIELALIWFGWVLAGGSPGPATLGIAGTAMSEGRSQAVAFATGILAGGAFWGITAAFGMGAVMLTHVWIFTTVKYAGAAYLLHLAIKSLRSAFSDKMIHEGTVAQGSRLTAFKKGALIHLTNPKAILSWGAVFSIVLPPTASPTQIIGMFLFLYSGGICVFVGYAFLFSTSAIVRGYRRAKRVFDLTFGLLFGAASLKILTARI</sequence>
<evidence type="ECO:0000313" key="8">
    <source>
        <dbReference type="Proteomes" id="UP001528040"/>
    </source>
</evidence>
<comment type="subcellular location">
    <subcellularLocation>
        <location evidence="1">Cell membrane</location>
        <topology evidence="1">Multi-pass membrane protein</topology>
    </subcellularLocation>
</comment>
<dbReference type="Proteomes" id="UP001528040">
    <property type="component" value="Unassembled WGS sequence"/>
</dbReference>
<proteinExistence type="predicted"/>
<gene>
    <name evidence="7" type="ORF">O2N63_03740</name>
</gene>
<dbReference type="RefSeq" id="WP_271052873.1">
    <property type="nucleotide sequence ID" value="NZ_JAQIIO010000002.1"/>
</dbReference>
<keyword evidence="3 6" id="KW-0812">Transmembrane</keyword>
<feature type="transmembrane region" description="Helical" evidence="6">
    <location>
        <begin position="40"/>
        <end position="63"/>
    </location>
</feature>
<feature type="transmembrane region" description="Helical" evidence="6">
    <location>
        <begin position="69"/>
        <end position="88"/>
    </location>
</feature>
<feature type="transmembrane region" description="Helical" evidence="6">
    <location>
        <begin position="151"/>
        <end position="173"/>
    </location>
</feature>
<dbReference type="PANTHER" id="PTHR30086:SF19">
    <property type="entry name" value="THREONINE EFFLUX PROTEIN"/>
    <property type="match status" value="1"/>
</dbReference>
<accession>A0ABT4VY56</accession>
<organism evidence="7 8">
    <name type="scientific">Aliiroseovarius salicola</name>
    <dbReference type="NCBI Taxonomy" id="3009082"/>
    <lineage>
        <taxon>Bacteria</taxon>
        <taxon>Pseudomonadati</taxon>
        <taxon>Pseudomonadota</taxon>
        <taxon>Alphaproteobacteria</taxon>
        <taxon>Rhodobacterales</taxon>
        <taxon>Paracoccaceae</taxon>
        <taxon>Aliiroseovarius</taxon>
    </lineage>
</organism>
<evidence type="ECO:0000256" key="3">
    <source>
        <dbReference type="ARBA" id="ARBA00022692"/>
    </source>
</evidence>
<evidence type="ECO:0000256" key="4">
    <source>
        <dbReference type="ARBA" id="ARBA00022989"/>
    </source>
</evidence>
<evidence type="ECO:0000256" key="5">
    <source>
        <dbReference type="ARBA" id="ARBA00023136"/>
    </source>
</evidence>
<dbReference type="Pfam" id="PF01810">
    <property type="entry name" value="LysE"/>
    <property type="match status" value="1"/>
</dbReference>
<protein>
    <submittedName>
        <fullName evidence="7">LysE family transporter</fullName>
    </submittedName>
</protein>
<dbReference type="PANTHER" id="PTHR30086">
    <property type="entry name" value="ARGININE EXPORTER PROTEIN ARGO"/>
    <property type="match status" value="1"/>
</dbReference>